<dbReference type="PANTHER" id="PTHR21292">
    <property type="entry name" value="EXOCYST COMPLEX COMPONENT SEC6-RELATED"/>
    <property type="match status" value="1"/>
</dbReference>
<organism evidence="2">
    <name type="scientific">Zea mays</name>
    <name type="common">Maize</name>
    <dbReference type="NCBI Taxonomy" id="4577"/>
    <lineage>
        <taxon>Eukaryota</taxon>
        <taxon>Viridiplantae</taxon>
        <taxon>Streptophyta</taxon>
        <taxon>Embryophyta</taxon>
        <taxon>Tracheophyta</taxon>
        <taxon>Spermatophyta</taxon>
        <taxon>Magnoliopsida</taxon>
        <taxon>Liliopsida</taxon>
        <taxon>Poales</taxon>
        <taxon>Poaceae</taxon>
        <taxon>PACMAD clade</taxon>
        <taxon>Panicoideae</taxon>
        <taxon>Andropogonodae</taxon>
        <taxon>Andropogoneae</taxon>
        <taxon>Tripsacinae</taxon>
        <taxon>Zea</taxon>
    </lineage>
</organism>
<dbReference type="GO" id="GO:0000145">
    <property type="term" value="C:exocyst"/>
    <property type="evidence" value="ECO:0007669"/>
    <property type="project" value="InterPro"/>
</dbReference>
<dbReference type="GO" id="GO:0006887">
    <property type="term" value="P:exocytosis"/>
    <property type="evidence" value="ECO:0007669"/>
    <property type="project" value="InterPro"/>
</dbReference>
<feature type="region of interest" description="Disordered" evidence="1">
    <location>
        <begin position="437"/>
        <end position="458"/>
    </location>
</feature>
<gene>
    <name evidence="2" type="ORF">ZEAMMB73_Zm00001d052245</name>
</gene>
<evidence type="ECO:0000313" key="2">
    <source>
        <dbReference type="EMBL" id="AQK56529.1"/>
    </source>
</evidence>
<dbReference type="eggNOG" id="KOG2286">
    <property type="taxonomic scope" value="Eukaryota"/>
</dbReference>
<dbReference type="ExpressionAtlas" id="A0A1D6QEH0">
    <property type="expression patterns" value="baseline and differential"/>
</dbReference>
<evidence type="ECO:0000256" key="1">
    <source>
        <dbReference type="SAM" id="MobiDB-lite"/>
    </source>
</evidence>
<feature type="compositionally biased region" description="Basic and acidic residues" evidence="1">
    <location>
        <begin position="530"/>
        <end position="548"/>
    </location>
</feature>
<dbReference type="InterPro" id="IPR010326">
    <property type="entry name" value="EXOC3/Sec6"/>
</dbReference>
<feature type="compositionally biased region" description="Low complexity" evidence="1">
    <location>
        <begin position="597"/>
        <end position="615"/>
    </location>
</feature>
<feature type="compositionally biased region" description="Basic and acidic residues" evidence="1">
    <location>
        <begin position="560"/>
        <end position="576"/>
    </location>
</feature>
<protein>
    <submittedName>
        <fullName evidence="2">Exocyst complex component SEC6</fullName>
    </submittedName>
</protein>
<dbReference type="Gene3D" id="1.10.357.50">
    <property type="match status" value="1"/>
</dbReference>
<proteinExistence type="predicted"/>
<dbReference type="Pfam" id="PF06046">
    <property type="entry name" value="Sec6"/>
    <property type="match status" value="1"/>
</dbReference>
<sequence length="615" mass="68725">MLENRQVEQAHAGINALALSQITINKLRENFIDIDKLCQECQTLIENHDKIKLLSNTRNNLNTTLKDVGGMMSISVEAAAAHDSLSNDQELIHTYERLIALDGKRRFALAAAASHKEEVGRLREYFEDVDQTWETFEKTLWGHITNFFKLSKESPQTLVRALRVVEMQEIFDEQVAEEATEAEGAGVIATITNQRRTAKKGAGATATPRKSTQEKSKVQGKGYRDKCYESIRVAVEARFNKLLTELVFVEDLMEALEEAKAIGEELGDIYDYVAPCFPSRYEIFQLMVNLYTERFIQMLRLLSDRANDIQNINILKVTSWVVQYQEDLIGLGVDESLAQVCSESGALDPLMNMYVERMQATTKKWYNNILEADKTQPPKSREDGKLYTPAAVDLFRILTEQVQIVRDNSTYVMLYRIALAVIQACAREWPHWVATQSHSKGRHQGSWGRRQGKGAARLRERVPGASWKRALAWRASAGMPTSWPGVEGDAAMRSTGGSRHRPWSVMGLHRACARWGVATPTSEGVGPRQRGKERAYAGRLRDVGEVDHGQGATDSSLWPSRDDRSLKKTLGERRPEGAAAGGRAERSWRASRLEARPPGGAASGAQPSSGKHAPS</sequence>
<feature type="region of interest" description="Disordered" evidence="1">
    <location>
        <begin position="519"/>
        <end position="615"/>
    </location>
</feature>
<dbReference type="PaxDb" id="4577-GRMZM2G579509_P01"/>
<feature type="region of interest" description="Disordered" evidence="1">
    <location>
        <begin position="198"/>
        <end position="218"/>
    </location>
</feature>
<dbReference type="AlphaFoldDB" id="A0A1D6QEH0"/>
<feature type="compositionally biased region" description="Low complexity" evidence="1">
    <location>
        <begin position="200"/>
        <end position="210"/>
    </location>
</feature>
<feature type="compositionally biased region" description="Basic and acidic residues" evidence="1">
    <location>
        <begin position="583"/>
        <end position="595"/>
    </location>
</feature>
<dbReference type="EMBL" id="CM000780">
    <property type="protein sequence ID" value="AQK56529.1"/>
    <property type="molecule type" value="Genomic_DNA"/>
</dbReference>
<accession>A0A1D6QEH0</accession>
<name>A0A1D6QEH0_MAIZE</name>
<dbReference type="PANTHER" id="PTHR21292:SF1">
    <property type="entry name" value="EXOCYST COMPLEX COMPONENT 3"/>
    <property type="match status" value="1"/>
</dbReference>
<reference evidence="2" key="1">
    <citation type="submission" date="2015-12" db="EMBL/GenBank/DDBJ databases">
        <title>Update maize B73 reference genome by single molecule sequencing technologies.</title>
        <authorList>
            <consortium name="Maize Genome Sequencing Project"/>
            <person name="Ware D."/>
        </authorList>
    </citation>
    <scope>NUCLEOTIDE SEQUENCE</scope>
    <source>
        <tissue evidence="2">Seedling</tissue>
    </source>
</reference>